<comment type="caution">
    <text evidence="2">The sequence shown here is derived from an EMBL/GenBank/DDBJ whole genome shotgun (WGS) entry which is preliminary data.</text>
</comment>
<protein>
    <submittedName>
        <fullName evidence="2">GNAT family N-acetyltransferase</fullName>
    </submittedName>
</protein>
<dbReference type="Pfam" id="PF13673">
    <property type="entry name" value="Acetyltransf_10"/>
    <property type="match status" value="1"/>
</dbReference>
<dbReference type="CDD" id="cd04301">
    <property type="entry name" value="NAT_SF"/>
    <property type="match status" value="1"/>
</dbReference>
<gene>
    <name evidence="2" type="ORF">DHW61_15555</name>
</gene>
<dbReference type="PANTHER" id="PTHR13355">
    <property type="entry name" value="GLUCOSAMINE 6-PHOSPHATE N-ACETYLTRANSFERASE"/>
    <property type="match status" value="1"/>
</dbReference>
<dbReference type="GO" id="GO:0004343">
    <property type="term" value="F:glucosamine 6-phosphate N-acetyltransferase activity"/>
    <property type="evidence" value="ECO:0007669"/>
    <property type="project" value="TreeGrafter"/>
</dbReference>
<dbReference type="Proteomes" id="UP000262969">
    <property type="component" value="Unassembled WGS sequence"/>
</dbReference>
<dbReference type="InterPro" id="IPR039143">
    <property type="entry name" value="GNPNAT1-like"/>
</dbReference>
<evidence type="ECO:0000313" key="2">
    <source>
        <dbReference type="EMBL" id="HCL03796.1"/>
    </source>
</evidence>
<organism evidence="2 3">
    <name type="scientific">Lachnoclostridium phytofermentans</name>
    <dbReference type="NCBI Taxonomy" id="66219"/>
    <lineage>
        <taxon>Bacteria</taxon>
        <taxon>Bacillati</taxon>
        <taxon>Bacillota</taxon>
        <taxon>Clostridia</taxon>
        <taxon>Lachnospirales</taxon>
        <taxon>Lachnospiraceae</taxon>
    </lineage>
</organism>
<name>A0A3D2X9Y5_9FIRM</name>
<sequence>MYIQGKLINPGEDLSECFKIRKEVFVEEQGIPEELEFDDLDKTALHCIIFSTGNEQNEEQSKAVATGRLLLLEDGTFKIGRIAVRKDERGKHYGDMLVKILISKAFECGAKTVMLSAQVRVVKFYESIGFKTMGEVYMEDGIEHISMKLDQQDLCRTCQKEK</sequence>
<dbReference type="AlphaFoldDB" id="A0A3D2X9Y5"/>
<dbReference type="InterPro" id="IPR000182">
    <property type="entry name" value="GNAT_dom"/>
</dbReference>
<dbReference type="PROSITE" id="PS51186">
    <property type="entry name" value="GNAT"/>
    <property type="match status" value="1"/>
</dbReference>
<dbReference type="EMBL" id="DPVV01000517">
    <property type="protein sequence ID" value="HCL03796.1"/>
    <property type="molecule type" value="Genomic_DNA"/>
</dbReference>
<evidence type="ECO:0000259" key="1">
    <source>
        <dbReference type="PROSITE" id="PS51186"/>
    </source>
</evidence>
<feature type="domain" description="N-acetyltransferase" evidence="1">
    <location>
        <begin position="3"/>
        <end position="152"/>
    </location>
</feature>
<dbReference type="SUPFAM" id="SSF55729">
    <property type="entry name" value="Acyl-CoA N-acyltransferases (Nat)"/>
    <property type="match status" value="1"/>
</dbReference>
<dbReference type="InterPro" id="IPR016181">
    <property type="entry name" value="Acyl_CoA_acyltransferase"/>
</dbReference>
<accession>A0A3D2X9Y5</accession>
<reference evidence="2 3" key="1">
    <citation type="journal article" date="2018" name="Nat. Biotechnol.">
        <title>A standardized bacterial taxonomy based on genome phylogeny substantially revises the tree of life.</title>
        <authorList>
            <person name="Parks D.H."/>
            <person name="Chuvochina M."/>
            <person name="Waite D.W."/>
            <person name="Rinke C."/>
            <person name="Skarshewski A."/>
            <person name="Chaumeil P.A."/>
            <person name="Hugenholtz P."/>
        </authorList>
    </citation>
    <scope>NUCLEOTIDE SEQUENCE [LARGE SCALE GENOMIC DNA]</scope>
    <source>
        <strain evidence="2">UBA11728</strain>
    </source>
</reference>
<proteinExistence type="predicted"/>
<evidence type="ECO:0000313" key="3">
    <source>
        <dbReference type="Proteomes" id="UP000262969"/>
    </source>
</evidence>
<dbReference type="PANTHER" id="PTHR13355:SF11">
    <property type="entry name" value="GLUCOSAMINE 6-PHOSPHATE N-ACETYLTRANSFERASE"/>
    <property type="match status" value="1"/>
</dbReference>
<dbReference type="Gene3D" id="3.40.630.30">
    <property type="match status" value="1"/>
</dbReference>
<keyword evidence="2" id="KW-0808">Transferase</keyword>